<dbReference type="EMBL" id="JACJSG010000019">
    <property type="protein sequence ID" value="MBD2502034.1"/>
    <property type="molecule type" value="Genomic_DNA"/>
</dbReference>
<name>A0ABR8D4E6_9NOST</name>
<reference evidence="1 2" key="1">
    <citation type="journal article" date="2020" name="ISME J.">
        <title>Comparative genomics reveals insights into cyanobacterial evolution and habitat adaptation.</title>
        <authorList>
            <person name="Chen M.Y."/>
            <person name="Teng W.K."/>
            <person name="Zhao L."/>
            <person name="Hu C.X."/>
            <person name="Zhou Y.K."/>
            <person name="Han B.P."/>
            <person name="Song L.R."/>
            <person name="Shu W.S."/>
        </authorList>
    </citation>
    <scope>NUCLEOTIDE SEQUENCE [LARGE SCALE GENOMIC DNA]</scope>
    <source>
        <strain evidence="1 2">FACHB-119</strain>
    </source>
</reference>
<protein>
    <submittedName>
        <fullName evidence="1">DUF1822 family protein</fullName>
    </submittedName>
</protein>
<evidence type="ECO:0000313" key="2">
    <source>
        <dbReference type="Proteomes" id="UP000661112"/>
    </source>
</evidence>
<organism evidence="1 2">
    <name type="scientific">Anabaena azotica FACHB-119</name>
    <dbReference type="NCBI Taxonomy" id="947527"/>
    <lineage>
        <taxon>Bacteria</taxon>
        <taxon>Bacillati</taxon>
        <taxon>Cyanobacteriota</taxon>
        <taxon>Cyanophyceae</taxon>
        <taxon>Nostocales</taxon>
        <taxon>Nostocaceae</taxon>
        <taxon>Anabaena</taxon>
        <taxon>Anabaena azotica</taxon>
    </lineage>
</organism>
<sequence length="389" mass="43662">MNANPTVFTFADSTDLILEIPTSTAAKKESQLFSHPYGRYQAELNKICLDTVLPWLQADFSPQAKVWPSTATLPSFWELVNGTAVIVDATKFVLVPSENIDHSEFTVPQEWVDLPSWAGDYYLAVEVAADAGYVKVWGYCTHAQLKHQGKYEPGDRTYSLDASDMINDITVLAVAWELCPNEVTRTAITPLPTLPQQQAQNLITRLSNPEIIHPRLAIPFPLWGGLIEHGGWRQSLYERRIGLPEQRSVLQWLQNGVSQLAATVGWGRWNLQLTGARARSVEDRQARVTLSRRLTIAGQLYELLITPQGEPDAPFWRFELRNATVGAAVPGGFKLRLLTEDLQPFPNNEDIATNAVEQLYVEVALEAGEGIVWEIEPLPENYDREILKF</sequence>
<dbReference type="InterPro" id="IPR014951">
    <property type="entry name" value="DUF1822"/>
</dbReference>
<dbReference type="Pfam" id="PF08852">
    <property type="entry name" value="DUF1822"/>
    <property type="match status" value="1"/>
</dbReference>
<proteinExistence type="predicted"/>
<accession>A0ABR8D4E6</accession>
<dbReference type="RefSeq" id="WP_190473875.1">
    <property type="nucleotide sequence ID" value="NZ_JACJSG010000019.1"/>
</dbReference>
<keyword evidence="2" id="KW-1185">Reference proteome</keyword>
<evidence type="ECO:0000313" key="1">
    <source>
        <dbReference type="EMBL" id="MBD2502034.1"/>
    </source>
</evidence>
<gene>
    <name evidence="1" type="ORF">H6G83_15690</name>
</gene>
<comment type="caution">
    <text evidence="1">The sequence shown here is derived from an EMBL/GenBank/DDBJ whole genome shotgun (WGS) entry which is preliminary data.</text>
</comment>
<dbReference type="Proteomes" id="UP000661112">
    <property type="component" value="Unassembled WGS sequence"/>
</dbReference>